<sequence length="429" mass="46145">MSRRALLTTSGLSAAALALSSCAKGNGSAGAAAGGGSNIVTSASWEDGVGDLLKGAIADAWSKKSGKKIQAQASVSFDDYQTRFRTLLAGGAPPDVMRLNDDFLGEISGKKLSKDLAPYFKKSGLNKDDFFPIFTWSDLPSGQRGLVVAQQVRVLYYNKTMFQKENVPLPPTDWVADHWTWDDFLSAAKSLTKGTSQYGASIYQDTGYEEIWSRNNGGEGTYSPDGKKFTLADPKGVEAIQWVADLTNKYHVQPKWGDVTPDQAVERMFVAGKLGMMLATSSDIAYYNENVKDFEWDLAPIPAKVNQYQQGSVVLYIIPEKGKNPDAAWDYLNFAIGPDGGRFIAEAGVSVPVNKKAAESLKSPGKYPAHIDLLSSGADHNKIVNYTTAGSAAVSLFRPQLQRVYTGDLTAAKALGGIRAQVEQALAAG</sequence>
<keyword evidence="1" id="KW-0732">Signal</keyword>
<evidence type="ECO:0000256" key="1">
    <source>
        <dbReference type="SAM" id="SignalP"/>
    </source>
</evidence>
<dbReference type="AlphaFoldDB" id="A0A917W749"/>
<feature type="chain" id="PRO_5039307862" evidence="1">
    <location>
        <begin position="24"/>
        <end position="429"/>
    </location>
</feature>
<comment type="caution">
    <text evidence="2">The sequence shown here is derived from an EMBL/GenBank/DDBJ whole genome shotgun (WGS) entry which is preliminary data.</text>
</comment>
<dbReference type="EMBL" id="BMMZ01000009">
    <property type="protein sequence ID" value="GGL72605.1"/>
    <property type="molecule type" value="Genomic_DNA"/>
</dbReference>
<dbReference type="PROSITE" id="PS51318">
    <property type="entry name" value="TAT"/>
    <property type="match status" value="1"/>
</dbReference>
<dbReference type="InterPro" id="IPR006059">
    <property type="entry name" value="SBP"/>
</dbReference>
<feature type="signal peptide" evidence="1">
    <location>
        <begin position="1"/>
        <end position="23"/>
    </location>
</feature>
<dbReference type="Gene3D" id="3.40.190.10">
    <property type="entry name" value="Periplasmic binding protein-like II"/>
    <property type="match status" value="1"/>
</dbReference>
<organism evidence="2 3">
    <name type="scientific">Microlunatus endophyticus</name>
    <dbReference type="NCBI Taxonomy" id="1716077"/>
    <lineage>
        <taxon>Bacteria</taxon>
        <taxon>Bacillati</taxon>
        <taxon>Actinomycetota</taxon>
        <taxon>Actinomycetes</taxon>
        <taxon>Propionibacteriales</taxon>
        <taxon>Propionibacteriaceae</taxon>
        <taxon>Microlunatus</taxon>
    </lineage>
</organism>
<evidence type="ECO:0000313" key="3">
    <source>
        <dbReference type="Proteomes" id="UP000613840"/>
    </source>
</evidence>
<dbReference type="InterPro" id="IPR050490">
    <property type="entry name" value="Bact_solute-bd_prot1"/>
</dbReference>
<reference evidence="2" key="2">
    <citation type="submission" date="2020-09" db="EMBL/GenBank/DDBJ databases">
        <authorList>
            <person name="Sun Q."/>
            <person name="Zhou Y."/>
        </authorList>
    </citation>
    <scope>NUCLEOTIDE SEQUENCE</scope>
    <source>
        <strain evidence="2">CGMCC 4.7306</strain>
    </source>
</reference>
<dbReference type="PANTHER" id="PTHR43649">
    <property type="entry name" value="ARABINOSE-BINDING PROTEIN-RELATED"/>
    <property type="match status" value="1"/>
</dbReference>
<dbReference type="Proteomes" id="UP000613840">
    <property type="component" value="Unassembled WGS sequence"/>
</dbReference>
<dbReference type="InterPro" id="IPR006311">
    <property type="entry name" value="TAT_signal"/>
</dbReference>
<protein>
    <submittedName>
        <fullName evidence="2">Sugar ABC transporter substrate-binding protein</fullName>
    </submittedName>
</protein>
<gene>
    <name evidence="2" type="ORF">GCM10011575_33590</name>
</gene>
<reference evidence="2" key="1">
    <citation type="journal article" date="2014" name="Int. J. Syst. Evol. Microbiol.">
        <title>Complete genome sequence of Corynebacterium casei LMG S-19264T (=DSM 44701T), isolated from a smear-ripened cheese.</title>
        <authorList>
            <consortium name="US DOE Joint Genome Institute (JGI-PGF)"/>
            <person name="Walter F."/>
            <person name="Albersmeier A."/>
            <person name="Kalinowski J."/>
            <person name="Ruckert C."/>
        </authorList>
    </citation>
    <scope>NUCLEOTIDE SEQUENCE</scope>
    <source>
        <strain evidence="2">CGMCC 4.7306</strain>
    </source>
</reference>
<name>A0A917W749_9ACTN</name>
<evidence type="ECO:0000313" key="2">
    <source>
        <dbReference type="EMBL" id="GGL72605.1"/>
    </source>
</evidence>
<proteinExistence type="predicted"/>
<dbReference type="PANTHER" id="PTHR43649:SF12">
    <property type="entry name" value="DIACETYLCHITOBIOSE BINDING PROTEIN DASA"/>
    <property type="match status" value="1"/>
</dbReference>
<dbReference type="PROSITE" id="PS51257">
    <property type="entry name" value="PROKAR_LIPOPROTEIN"/>
    <property type="match status" value="1"/>
</dbReference>
<keyword evidence="3" id="KW-1185">Reference proteome</keyword>
<dbReference type="SUPFAM" id="SSF53850">
    <property type="entry name" value="Periplasmic binding protein-like II"/>
    <property type="match status" value="1"/>
</dbReference>
<accession>A0A917W749</accession>
<dbReference type="Pfam" id="PF13416">
    <property type="entry name" value="SBP_bac_8"/>
    <property type="match status" value="1"/>
</dbReference>